<sequence length="1008" mass="110198">MDDLDALTSPTTPHTPLTSSLHIATSNVDDLTAAITNFSRVPSPEPTGTLACCCGKVDCENLLSWLHLKSRLESRLILSAEVGQALLQRHEAYVRKHEGHNKPLHGHSRLSIQTNADEEDSEEASKRQEELDTELSELYQENHNLKKQLNQALVNNEVTEVSSKTILQELQEAKTTISRLTAHHARSVGWDSRLHAAMKEKDDMQQERDSESQRARLAESRFAALRDKTAKLQVEVRRLQEALEEKRSHRLESSESLLSDVRARLEGWQTLMGPHTSADQEAELTRVLQSLVDDNETLKHDNAELQHFLSEAREELHALQEEVDEQRANLPSHISGNRSPSLRHAHTNSVPSITFHKDTTWTFAGRSPNLDKPRRRAVEPLTPETNQRSLTPVDPYTSSESRLSSSQDHSRTSSQIGFEVEADDRRDNDVSSSSPEQMRTHKTLLLLTRSRGVQTDPTTRQLSPSPYPTHISTPSPHDPRSESSSFSDALSSHITTVLDRANSLLGRMTQADPFTLTNRLKRQNLKGADVGHLSRTTIASINTDLTNLRAQYRFLLEDDKLLINCSRKDFRLLFKFLRDVFVELGQLRGTLNDIILDPSIAPKISERALDPKKAEAHKEGKEHNLASWMAPISKLFGTPSGRSDSPPTERIIETPRPAPKLAPKRAPALSAYATTVNVEFSGVGRSTTSTFATSLRKRDEPPPPQQASAGLMDIFAGAPKLSGNDPWVVVAGPSKAFHRPHPTLVVDTSNPSTIGRSFTRSGALQRLSRNVDAMIDSPGPIMRREEEEAPDTIAPLIERGLRRRGLSDSSIHSSFVSHGGDDPLSPTPQGGSGHQSGGATSQPSVFGALSQTMMNFKLTGALGGASSGSGSEVKSSGASTPSGAANATTVFTNNSTPTASPPSSNSHSRSPSQPSETGANSSEHRTSIPTVGSSSTIKPRTISRGSGMRAIAPARTESWASSAALDSDSMAAAGDKFVVGSVRHESSMRWPSSPTVHRGHESYTRDFV</sequence>
<gene>
    <name evidence="1" type="ORF">BDN72DRAFT_848377</name>
</gene>
<evidence type="ECO:0000313" key="1">
    <source>
        <dbReference type="EMBL" id="TFK62721.1"/>
    </source>
</evidence>
<organism evidence="1 2">
    <name type="scientific">Pluteus cervinus</name>
    <dbReference type="NCBI Taxonomy" id="181527"/>
    <lineage>
        <taxon>Eukaryota</taxon>
        <taxon>Fungi</taxon>
        <taxon>Dikarya</taxon>
        <taxon>Basidiomycota</taxon>
        <taxon>Agaricomycotina</taxon>
        <taxon>Agaricomycetes</taxon>
        <taxon>Agaricomycetidae</taxon>
        <taxon>Agaricales</taxon>
        <taxon>Pluteineae</taxon>
        <taxon>Pluteaceae</taxon>
        <taxon>Pluteus</taxon>
    </lineage>
</organism>
<dbReference type="Proteomes" id="UP000308600">
    <property type="component" value="Unassembled WGS sequence"/>
</dbReference>
<evidence type="ECO:0000313" key="2">
    <source>
        <dbReference type="Proteomes" id="UP000308600"/>
    </source>
</evidence>
<dbReference type="EMBL" id="ML208564">
    <property type="protein sequence ID" value="TFK62721.1"/>
    <property type="molecule type" value="Genomic_DNA"/>
</dbReference>
<accession>A0ACD3AAL8</accession>
<protein>
    <submittedName>
        <fullName evidence="1">Uncharacterized protein</fullName>
    </submittedName>
</protein>
<name>A0ACD3AAL8_9AGAR</name>
<proteinExistence type="predicted"/>
<keyword evidence="2" id="KW-1185">Reference proteome</keyword>
<reference evidence="1 2" key="1">
    <citation type="journal article" date="2019" name="Nat. Ecol. Evol.">
        <title>Megaphylogeny resolves global patterns of mushroom evolution.</title>
        <authorList>
            <person name="Varga T."/>
            <person name="Krizsan K."/>
            <person name="Foldi C."/>
            <person name="Dima B."/>
            <person name="Sanchez-Garcia M."/>
            <person name="Sanchez-Ramirez S."/>
            <person name="Szollosi G.J."/>
            <person name="Szarkandi J.G."/>
            <person name="Papp V."/>
            <person name="Albert L."/>
            <person name="Andreopoulos W."/>
            <person name="Angelini C."/>
            <person name="Antonin V."/>
            <person name="Barry K.W."/>
            <person name="Bougher N.L."/>
            <person name="Buchanan P."/>
            <person name="Buyck B."/>
            <person name="Bense V."/>
            <person name="Catcheside P."/>
            <person name="Chovatia M."/>
            <person name="Cooper J."/>
            <person name="Damon W."/>
            <person name="Desjardin D."/>
            <person name="Finy P."/>
            <person name="Geml J."/>
            <person name="Haridas S."/>
            <person name="Hughes K."/>
            <person name="Justo A."/>
            <person name="Karasinski D."/>
            <person name="Kautmanova I."/>
            <person name="Kiss B."/>
            <person name="Kocsube S."/>
            <person name="Kotiranta H."/>
            <person name="LaButti K.M."/>
            <person name="Lechner B.E."/>
            <person name="Liimatainen K."/>
            <person name="Lipzen A."/>
            <person name="Lukacs Z."/>
            <person name="Mihaltcheva S."/>
            <person name="Morgado L.N."/>
            <person name="Niskanen T."/>
            <person name="Noordeloos M.E."/>
            <person name="Ohm R.A."/>
            <person name="Ortiz-Santana B."/>
            <person name="Ovrebo C."/>
            <person name="Racz N."/>
            <person name="Riley R."/>
            <person name="Savchenko A."/>
            <person name="Shiryaev A."/>
            <person name="Soop K."/>
            <person name="Spirin V."/>
            <person name="Szebenyi C."/>
            <person name="Tomsovsky M."/>
            <person name="Tulloss R.E."/>
            <person name="Uehling J."/>
            <person name="Grigoriev I.V."/>
            <person name="Vagvolgyi C."/>
            <person name="Papp T."/>
            <person name="Martin F.M."/>
            <person name="Miettinen O."/>
            <person name="Hibbett D.S."/>
            <person name="Nagy L.G."/>
        </authorList>
    </citation>
    <scope>NUCLEOTIDE SEQUENCE [LARGE SCALE GENOMIC DNA]</scope>
    <source>
        <strain evidence="1 2">NL-1719</strain>
    </source>
</reference>